<evidence type="ECO:0000313" key="1">
    <source>
        <dbReference type="EMBL" id="GIJ17576.1"/>
    </source>
</evidence>
<keyword evidence="2" id="KW-1185">Reference proteome</keyword>
<reference evidence="1 2" key="1">
    <citation type="submission" date="2021-01" db="EMBL/GenBank/DDBJ databases">
        <title>Whole genome shotgun sequence of Verrucosispora gifhornensis NBRC 16317.</title>
        <authorList>
            <person name="Komaki H."/>
            <person name="Tamura T."/>
        </authorList>
    </citation>
    <scope>NUCLEOTIDE SEQUENCE [LARGE SCALE GENOMIC DNA]</scope>
    <source>
        <strain evidence="1 2">NBRC 16317</strain>
    </source>
</reference>
<protein>
    <submittedName>
        <fullName evidence="1">Uncharacterized protein</fullName>
    </submittedName>
</protein>
<proteinExistence type="predicted"/>
<gene>
    <name evidence="1" type="ORF">Vgi01_42600</name>
</gene>
<organism evidence="1 2">
    <name type="scientific">Micromonospora gifhornensis</name>
    <dbReference type="NCBI Taxonomy" id="84594"/>
    <lineage>
        <taxon>Bacteria</taxon>
        <taxon>Bacillati</taxon>
        <taxon>Actinomycetota</taxon>
        <taxon>Actinomycetes</taxon>
        <taxon>Micromonosporales</taxon>
        <taxon>Micromonosporaceae</taxon>
        <taxon>Micromonospora</taxon>
    </lineage>
</organism>
<name>A0ABQ4II45_9ACTN</name>
<dbReference type="EMBL" id="BOPA01000029">
    <property type="protein sequence ID" value="GIJ17576.1"/>
    <property type="molecule type" value="Genomic_DNA"/>
</dbReference>
<dbReference type="Proteomes" id="UP000647860">
    <property type="component" value="Unassembled WGS sequence"/>
</dbReference>
<accession>A0ABQ4II45</accession>
<comment type="caution">
    <text evidence="1">The sequence shown here is derived from an EMBL/GenBank/DDBJ whole genome shotgun (WGS) entry which is preliminary data.</text>
</comment>
<sequence>MGVDGEAPAEGERNVGLLEHGGDLLQSVEKSFVVALGHFDSPVDSLGVHPGGFRVRTRHSARPHLSCLRNTVNLP</sequence>
<evidence type="ECO:0000313" key="2">
    <source>
        <dbReference type="Proteomes" id="UP000647860"/>
    </source>
</evidence>